<keyword evidence="1" id="KW-0732">Signal</keyword>
<evidence type="ECO:0000256" key="2">
    <source>
        <dbReference type="SAM" id="Phobius"/>
    </source>
</evidence>
<feature type="transmembrane region" description="Helical" evidence="2">
    <location>
        <begin position="6"/>
        <end position="23"/>
    </location>
</feature>
<organism evidence="5 6">
    <name type="scientific">Megamonas hypermegale</name>
    <dbReference type="NCBI Taxonomy" id="158847"/>
    <lineage>
        <taxon>Bacteria</taxon>
        <taxon>Bacillati</taxon>
        <taxon>Bacillota</taxon>
        <taxon>Negativicutes</taxon>
        <taxon>Selenomonadales</taxon>
        <taxon>Selenomonadaceae</taxon>
        <taxon>Megamonas</taxon>
    </lineage>
</organism>
<dbReference type="AlphaFoldDB" id="A0A239TEE3"/>
<dbReference type="Gene3D" id="3.60.21.10">
    <property type="match status" value="1"/>
</dbReference>
<keyword evidence="2" id="KW-1133">Transmembrane helix</keyword>
<dbReference type="GO" id="GO:0004035">
    <property type="term" value="F:alkaline phosphatase activity"/>
    <property type="evidence" value="ECO:0007669"/>
    <property type="project" value="UniProtKB-EC"/>
</dbReference>
<feature type="domain" description="Calcineurin-like phosphoesterase" evidence="3">
    <location>
        <begin position="169"/>
        <end position="348"/>
    </location>
</feature>
<proteinExistence type="predicted"/>
<protein>
    <submittedName>
        <fullName evidence="5">Alkaline phosphatase</fullName>
        <ecNumber evidence="5">3.1.3.1</ecNumber>
    </submittedName>
</protein>
<accession>A0A239TEE3</accession>
<dbReference type="GO" id="GO:0003993">
    <property type="term" value="F:acid phosphatase activity"/>
    <property type="evidence" value="ECO:0007669"/>
    <property type="project" value="InterPro"/>
</dbReference>
<gene>
    <name evidence="5" type="primary">phoA</name>
    <name evidence="5" type="ORF">SAMEA4364220_00521</name>
</gene>
<feature type="domain" description="Purple acid phosphatase N-terminal" evidence="4">
    <location>
        <begin position="49"/>
        <end position="138"/>
    </location>
</feature>
<dbReference type="GO" id="GO:0046872">
    <property type="term" value="F:metal ion binding"/>
    <property type="evidence" value="ECO:0007669"/>
    <property type="project" value="InterPro"/>
</dbReference>
<dbReference type="InterPro" id="IPR004843">
    <property type="entry name" value="Calcineurin-like_PHP"/>
</dbReference>
<dbReference type="Gene3D" id="2.60.40.380">
    <property type="entry name" value="Purple acid phosphatase-like, N-terminal"/>
    <property type="match status" value="1"/>
</dbReference>
<dbReference type="Pfam" id="PF16656">
    <property type="entry name" value="Pur_ac_phosph_N"/>
    <property type="match status" value="1"/>
</dbReference>
<sequence length="428" mass="49774">MKKWIIGLVVIIIIAIVAIMNYAPLKNKVMQQFFATKVYALLNDDEVMNLHQVITKDSSNSRTVMWQSLNDRDDFILEYGTDEEGDLTTVSPQKSVLNIDDKQIYIYSVYLNDLTPNTAYKYRVGYADSRTNWHDLKTADKDNNNFKVLIFPDSQSNDYTDWKNVAMNAWQQNPDSNFFINMGDLVDNGYDLSQWNAWFNSVEAMNTQIPVAPVQGNHEFYTTEWEVDLPIAYDKFFDLPSNGTDKYKNLYYSFDYGDVHFTVLNTQDDEIKEYEPNLLQDEIDWLRQDLASTTKKWKIVLMHRDVLNYSRNAAPLDGISFSRHGETFMPIFDEYNVDAVLTAHLHTYRRRVPIRDFAANDNGTLYILTGIAGNVRYPNLWHRNLLDAYVPPQPETDNYIVMDVNDDSITFNTYLPDNTQIDTVTLQK</sequence>
<keyword evidence="2" id="KW-0812">Transmembrane</keyword>
<dbReference type="GeneID" id="78506552"/>
<dbReference type="SUPFAM" id="SSF56300">
    <property type="entry name" value="Metallo-dependent phosphatases"/>
    <property type="match status" value="1"/>
</dbReference>
<keyword evidence="5" id="KW-0378">Hydrolase</keyword>
<dbReference type="PANTHER" id="PTHR45867:SF3">
    <property type="entry name" value="ACID PHOSPHATASE TYPE 7"/>
    <property type="match status" value="1"/>
</dbReference>
<dbReference type="EC" id="3.1.3.1" evidence="5"/>
<evidence type="ECO:0000259" key="3">
    <source>
        <dbReference type="Pfam" id="PF00149"/>
    </source>
</evidence>
<reference evidence="5 6" key="1">
    <citation type="submission" date="2017-06" db="EMBL/GenBank/DDBJ databases">
        <authorList>
            <consortium name="Pathogen Informatics"/>
        </authorList>
    </citation>
    <scope>NUCLEOTIDE SEQUENCE [LARGE SCALE GENOMIC DNA]</scope>
    <source>
        <strain evidence="5 6">NCTC10570</strain>
    </source>
</reference>
<keyword evidence="6" id="KW-1185">Reference proteome</keyword>
<dbReference type="Proteomes" id="UP000215383">
    <property type="component" value="Chromosome 1"/>
</dbReference>
<evidence type="ECO:0000256" key="1">
    <source>
        <dbReference type="ARBA" id="ARBA00022729"/>
    </source>
</evidence>
<dbReference type="RefSeq" id="WP_027890838.1">
    <property type="nucleotide sequence ID" value="NZ_LT906446.1"/>
</dbReference>
<name>A0A239TEE3_9FIRM</name>
<dbReference type="SUPFAM" id="SSF49363">
    <property type="entry name" value="Purple acid phosphatase, N-terminal domain"/>
    <property type="match status" value="1"/>
</dbReference>
<keyword evidence="2" id="KW-0472">Membrane</keyword>
<evidence type="ECO:0000313" key="5">
    <source>
        <dbReference type="EMBL" id="SNU96075.1"/>
    </source>
</evidence>
<dbReference type="InterPro" id="IPR008963">
    <property type="entry name" value="Purple_acid_Pase-like_N"/>
</dbReference>
<dbReference type="InterPro" id="IPR029052">
    <property type="entry name" value="Metallo-depent_PP-like"/>
</dbReference>
<dbReference type="eggNOG" id="COG1409">
    <property type="taxonomic scope" value="Bacteria"/>
</dbReference>
<dbReference type="Pfam" id="PF00149">
    <property type="entry name" value="Metallophos"/>
    <property type="match status" value="1"/>
</dbReference>
<dbReference type="InterPro" id="IPR015914">
    <property type="entry name" value="PAPs_N"/>
</dbReference>
<evidence type="ECO:0000313" key="6">
    <source>
        <dbReference type="Proteomes" id="UP000215383"/>
    </source>
</evidence>
<dbReference type="PANTHER" id="PTHR45867">
    <property type="entry name" value="PURPLE ACID PHOSPHATASE"/>
    <property type="match status" value="1"/>
</dbReference>
<evidence type="ECO:0000259" key="4">
    <source>
        <dbReference type="Pfam" id="PF16656"/>
    </source>
</evidence>
<dbReference type="EMBL" id="LT906446">
    <property type="protein sequence ID" value="SNU96075.1"/>
    <property type="molecule type" value="Genomic_DNA"/>
</dbReference>